<dbReference type="PROSITE" id="PS50109">
    <property type="entry name" value="HIS_KIN"/>
    <property type="match status" value="1"/>
</dbReference>
<dbReference type="InterPro" id="IPR003661">
    <property type="entry name" value="HisK_dim/P_dom"/>
</dbReference>
<proteinExistence type="predicted"/>
<organism evidence="12 13">
    <name type="scientific">Symmachiella dynata</name>
    <dbReference type="NCBI Taxonomy" id="2527995"/>
    <lineage>
        <taxon>Bacteria</taxon>
        <taxon>Pseudomonadati</taxon>
        <taxon>Planctomycetota</taxon>
        <taxon>Planctomycetia</taxon>
        <taxon>Planctomycetales</taxon>
        <taxon>Planctomycetaceae</taxon>
        <taxon>Symmachiella</taxon>
    </lineage>
</organism>
<keyword evidence="6 12" id="KW-0418">Kinase</keyword>
<dbReference type="RefSeq" id="WP_145375159.1">
    <property type="nucleotide sequence ID" value="NZ_CP036276.1"/>
</dbReference>
<dbReference type="SUPFAM" id="SSF47384">
    <property type="entry name" value="Homodimeric domain of signal transducing histidine kinase"/>
    <property type="match status" value="1"/>
</dbReference>
<dbReference type="Pfam" id="PF02518">
    <property type="entry name" value="HATPase_c"/>
    <property type="match status" value="1"/>
</dbReference>
<dbReference type="CDD" id="cd00082">
    <property type="entry name" value="HisKA"/>
    <property type="match status" value="1"/>
</dbReference>
<dbReference type="Proteomes" id="UP000319383">
    <property type="component" value="Chromosome"/>
</dbReference>
<evidence type="ECO:0000259" key="11">
    <source>
        <dbReference type="PROSITE" id="PS50109"/>
    </source>
</evidence>
<feature type="region of interest" description="Disordered" evidence="9">
    <location>
        <begin position="463"/>
        <end position="482"/>
    </location>
</feature>
<dbReference type="InterPro" id="IPR036890">
    <property type="entry name" value="HATPase_C_sf"/>
</dbReference>
<evidence type="ECO:0000313" key="12">
    <source>
        <dbReference type="EMBL" id="QDU43104.1"/>
    </source>
</evidence>
<dbReference type="InterPro" id="IPR004358">
    <property type="entry name" value="Sig_transdc_His_kin-like_C"/>
</dbReference>
<keyword evidence="5" id="KW-0547">Nucleotide-binding</keyword>
<dbReference type="InterPro" id="IPR036097">
    <property type="entry name" value="HisK_dim/P_sf"/>
</dbReference>
<evidence type="ECO:0000256" key="6">
    <source>
        <dbReference type="ARBA" id="ARBA00022777"/>
    </source>
</evidence>
<evidence type="ECO:0000256" key="2">
    <source>
        <dbReference type="ARBA" id="ARBA00012438"/>
    </source>
</evidence>
<dbReference type="PANTHER" id="PTHR43065">
    <property type="entry name" value="SENSOR HISTIDINE KINASE"/>
    <property type="match status" value="1"/>
</dbReference>
<dbReference type="InterPro" id="IPR005467">
    <property type="entry name" value="His_kinase_dom"/>
</dbReference>
<dbReference type="SUPFAM" id="SSF55874">
    <property type="entry name" value="ATPase domain of HSP90 chaperone/DNA topoisomerase II/histidine kinase"/>
    <property type="match status" value="1"/>
</dbReference>
<dbReference type="EMBL" id="CP036276">
    <property type="protein sequence ID" value="QDU43104.1"/>
    <property type="molecule type" value="Genomic_DNA"/>
</dbReference>
<evidence type="ECO:0000256" key="10">
    <source>
        <dbReference type="SAM" id="Phobius"/>
    </source>
</evidence>
<protein>
    <recommendedName>
        <fullName evidence="2">histidine kinase</fullName>
        <ecNumber evidence="2">2.7.13.3</ecNumber>
    </recommendedName>
</protein>
<evidence type="ECO:0000256" key="7">
    <source>
        <dbReference type="ARBA" id="ARBA00022840"/>
    </source>
</evidence>
<evidence type="ECO:0000256" key="3">
    <source>
        <dbReference type="ARBA" id="ARBA00022553"/>
    </source>
</evidence>
<keyword evidence="10" id="KW-0812">Transmembrane</keyword>
<evidence type="ECO:0000256" key="4">
    <source>
        <dbReference type="ARBA" id="ARBA00022679"/>
    </source>
</evidence>
<dbReference type="InterPro" id="IPR003594">
    <property type="entry name" value="HATPase_dom"/>
</dbReference>
<keyword evidence="4 12" id="KW-0808">Transferase</keyword>
<evidence type="ECO:0000313" key="13">
    <source>
        <dbReference type="Proteomes" id="UP000319383"/>
    </source>
</evidence>
<dbReference type="Gene3D" id="6.10.340.10">
    <property type="match status" value="1"/>
</dbReference>
<dbReference type="PANTHER" id="PTHR43065:SF10">
    <property type="entry name" value="PEROXIDE STRESS-ACTIVATED HISTIDINE KINASE MAK3"/>
    <property type="match status" value="1"/>
</dbReference>
<dbReference type="KEGG" id="sdyn:Mal52_15760"/>
<sequence>MRWPIRNQILVPYAATLVVAVTTTALATAYLDARRSRAESLRGIRNVVETLGQSTFPYTKSVVEKMRGLSGSHFLAIDPQDRILATTLTHPVDPAAIRSRTPELATIETLTDYPSVDIGGIRYFVAHVKPARMGNASSLYVLYPEADWLQIQRDAIWAPLLVCGVTIFLMSLISMMLSRRLDRRIQAVRGLFAKLADGHFDHAKVGKLDDEIRDLLLSANCLSDQLSTLRDQFSRTERLRLLAQLAGGLAHQLRNAVTGARMAIQLHQRRFPNEGDDESLNVALQQLTLTEEQLRGLLALGKDRVEKIPPAEVAPLLDEVSALIDPVCRHTQIDFQRTDTLQDDSLSVPSGADIKAAILNLLLNGIEAAGVGGSLWLSACCNDGILEISVSDNGPGPPDAMQDRILEPFVSSKPEGVGLGLFLAEMAATANGGTLSWRRDENRTVFTFSIPVLAHDDTPAHELAASPRLNTPTPLRQGVNSP</sequence>
<feature type="domain" description="Histidine kinase" evidence="11">
    <location>
        <begin position="248"/>
        <end position="454"/>
    </location>
</feature>
<keyword evidence="7" id="KW-0067">ATP-binding</keyword>
<feature type="compositionally biased region" description="Polar residues" evidence="9">
    <location>
        <begin position="468"/>
        <end position="482"/>
    </location>
</feature>
<reference evidence="12 13" key="1">
    <citation type="submission" date="2019-02" db="EMBL/GenBank/DDBJ databases">
        <title>Deep-cultivation of Planctomycetes and their phenomic and genomic characterization uncovers novel biology.</title>
        <authorList>
            <person name="Wiegand S."/>
            <person name="Jogler M."/>
            <person name="Boedeker C."/>
            <person name="Pinto D."/>
            <person name="Vollmers J."/>
            <person name="Rivas-Marin E."/>
            <person name="Kohn T."/>
            <person name="Peeters S.H."/>
            <person name="Heuer A."/>
            <person name="Rast P."/>
            <person name="Oberbeckmann S."/>
            <person name="Bunk B."/>
            <person name="Jeske O."/>
            <person name="Meyerdierks A."/>
            <person name="Storesund J.E."/>
            <person name="Kallscheuer N."/>
            <person name="Luecker S."/>
            <person name="Lage O.M."/>
            <person name="Pohl T."/>
            <person name="Merkel B.J."/>
            <person name="Hornburger P."/>
            <person name="Mueller R.-W."/>
            <person name="Bruemmer F."/>
            <person name="Labrenz M."/>
            <person name="Spormann A.M."/>
            <person name="Op den Camp H."/>
            <person name="Overmann J."/>
            <person name="Amann R."/>
            <person name="Jetten M.S.M."/>
            <person name="Mascher T."/>
            <person name="Medema M.H."/>
            <person name="Devos D.P."/>
            <person name="Kaster A.-K."/>
            <person name="Ovreas L."/>
            <person name="Rohde M."/>
            <person name="Galperin M.Y."/>
            <person name="Jogler C."/>
        </authorList>
    </citation>
    <scope>NUCLEOTIDE SEQUENCE [LARGE SCALE GENOMIC DNA]</scope>
    <source>
        <strain evidence="12 13">Mal52</strain>
    </source>
</reference>
<dbReference type="SMART" id="SM00388">
    <property type="entry name" value="HisKA"/>
    <property type="match status" value="1"/>
</dbReference>
<evidence type="ECO:0000256" key="8">
    <source>
        <dbReference type="ARBA" id="ARBA00023012"/>
    </source>
</evidence>
<dbReference type="GO" id="GO:0000155">
    <property type="term" value="F:phosphorelay sensor kinase activity"/>
    <property type="evidence" value="ECO:0007669"/>
    <property type="project" value="InterPro"/>
</dbReference>
<dbReference type="Gene3D" id="3.30.565.10">
    <property type="entry name" value="Histidine kinase-like ATPase, C-terminal domain"/>
    <property type="match status" value="1"/>
</dbReference>
<evidence type="ECO:0000256" key="1">
    <source>
        <dbReference type="ARBA" id="ARBA00000085"/>
    </source>
</evidence>
<keyword evidence="8" id="KW-0902">Two-component regulatory system</keyword>
<dbReference type="GO" id="GO:0005524">
    <property type="term" value="F:ATP binding"/>
    <property type="evidence" value="ECO:0007669"/>
    <property type="project" value="UniProtKB-KW"/>
</dbReference>
<keyword evidence="3" id="KW-0597">Phosphoprotein</keyword>
<accession>A0A517ZKT1</accession>
<keyword evidence="10" id="KW-0472">Membrane</keyword>
<comment type="catalytic activity">
    <reaction evidence="1">
        <text>ATP + protein L-histidine = ADP + protein N-phospho-L-histidine.</text>
        <dbReference type="EC" id="2.7.13.3"/>
    </reaction>
</comment>
<dbReference type="AlphaFoldDB" id="A0A517ZKT1"/>
<keyword evidence="13" id="KW-1185">Reference proteome</keyword>
<evidence type="ECO:0000256" key="5">
    <source>
        <dbReference type="ARBA" id="ARBA00022741"/>
    </source>
</evidence>
<dbReference type="EC" id="2.7.13.3" evidence="2"/>
<keyword evidence="10" id="KW-1133">Transmembrane helix</keyword>
<feature type="transmembrane region" description="Helical" evidence="10">
    <location>
        <begin position="156"/>
        <end position="177"/>
    </location>
</feature>
<dbReference type="SMART" id="SM00387">
    <property type="entry name" value="HATPase_c"/>
    <property type="match status" value="1"/>
</dbReference>
<name>A0A517ZKT1_9PLAN</name>
<dbReference type="PRINTS" id="PR00344">
    <property type="entry name" value="BCTRLSENSOR"/>
</dbReference>
<gene>
    <name evidence="12" type="primary">kinD</name>
    <name evidence="12" type="ORF">Mal52_15760</name>
</gene>
<evidence type="ECO:0000256" key="9">
    <source>
        <dbReference type="SAM" id="MobiDB-lite"/>
    </source>
</evidence>